<dbReference type="GeneID" id="20209209"/>
<dbReference type="EMBL" id="AMQM01008982">
    <property type="status" value="NOT_ANNOTATED_CDS"/>
    <property type="molecule type" value="Genomic_DNA"/>
</dbReference>
<proteinExistence type="predicted"/>
<dbReference type="Proteomes" id="UP000015101">
    <property type="component" value="Unassembled WGS sequence"/>
</dbReference>
<accession>T1FK60</accession>
<dbReference type="KEGG" id="hro:HELRODRAFT_183761"/>
<dbReference type="EnsemblMetazoa" id="HelroT183761">
    <property type="protein sequence ID" value="HelroP183761"/>
    <property type="gene ID" value="HelroG183761"/>
</dbReference>
<dbReference type="CTD" id="20209209"/>
<protein>
    <submittedName>
        <fullName evidence="2 3">Uncharacterized protein</fullName>
    </submittedName>
</protein>
<dbReference type="OrthoDB" id="6140834at2759"/>
<reference evidence="2 4" key="2">
    <citation type="journal article" date="2013" name="Nature">
        <title>Insights into bilaterian evolution from three spiralian genomes.</title>
        <authorList>
            <person name="Simakov O."/>
            <person name="Marletaz F."/>
            <person name="Cho S.J."/>
            <person name="Edsinger-Gonzales E."/>
            <person name="Havlak P."/>
            <person name="Hellsten U."/>
            <person name="Kuo D.H."/>
            <person name="Larsson T."/>
            <person name="Lv J."/>
            <person name="Arendt D."/>
            <person name="Savage R."/>
            <person name="Osoegawa K."/>
            <person name="de Jong P."/>
            <person name="Grimwood J."/>
            <person name="Chapman J.A."/>
            <person name="Shapiro H."/>
            <person name="Aerts A."/>
            <person name="Otillar R.P."/>
            <person name="Terry A.Y."/>
            <person name="Boore J.L."/>
            <person name="Grigoriev I.V."/>
            <person name="Lindberg D.R."/>
            <person name="Seaver E.C."/>
            <person name="Weisblat D.A."/>
            <person name="Putnam N.H."/>
            <person name="Rokhsar D.S."/>
        </authorList>
    </citation>
    <scope>NUCLEOTIDE SEQUENCE</scope>
</reference>
<evidence type="ECO:0000313" key="2">
    <source>
        <dbReference type="EMBL" id="ESO10296.1"/>
    </source>
</evidence>
<dbReference type="EMBL" id="KB095895">
    <property type="protein sequence ID" value="ESO10296.1"/>
    <property type="molecule type" value="Genomic_DNA"/>
</dbReference>
<feature type="compositionally biased region" description="Low complexity" evidence="1">
    <location>
        <begin position="46"/>
        <end position="67"/>
    </location>
</feature>
<reference evidence="3" key="3">
    <citation type="submission" date="2015-06" db="UniProtKB">
        <authorList>
            <consortium name="EnsemblMetazoa"/>
        </authorList>
    </citation>
    <scope>IDENTIFICATION</scope>
</reference>
<evidence type="ECO:0000256" key="1">
    <source>
        <dbReference type="SAM" id="MobiDB-lite"/>
    </source>
</evidence>
<reference evidence="4" key="1">
    <citation type="submission" date="2012-12" db="EMBL/GenBank/DDBJ databases">
        <authorList>
            <person name="Hellsten U."/>
            <person name="Grimwood J."/>
            <person name="Chapman J.A."/>
            <person name="Shapiro H."/>
            <person name="Aerts A."/>
            <person name="Otillar R.P."/>
            <person name="Terry A.Y."/>
            <person name="Boore J.L."/>
            <person name="Simakov O."/>
            <person name="Marletaz F."/>
            <person name="Cho S.-J."/>
            <person name="Edsinger-Gonzales E."/>
            <person name="Havlak P."/>
            <person name="Kuo D.-H."/>
            <person name="Larsson T."/>
            <person name="Lv J."/>
            <person name="Arendt D."/>
            <person name="Savage R."/>
            <person name="Osoegawa K."/>
            <person name="de Jong P."/>
            <person name="Lindberg D.R."/>
            <person name="Seaver E.C."/>
            <person name="Weisblat D.A."/>
            <person name="Putnam N.H."/>
            <person name="Grigoriev I.V."/>
            <person name="Rokhsar D.S."/>
        </authorList>
    </citation>
    <scope>NUCLEOTIDE SEQUENCE</scope>
</reference>
<keyword evidence="4" id="KW-1185">Reference proteome</keyword>
<evidence type="ECO:0000313" key="4">
    <source>
        <dbReference type="Proteomes" id="UP000015101"/>
    </source>
</evidence>
<dbReference type="InParanoid" id="T1FK60"/>
<sequence length="134" mass="14632">MLDHRSSSVTKLHSHKYDGYSAAESHEKENLTSSSSSYRSFEDEQQQQQTTTNTETPTQQDQQQQQNGGYVWRLSSGLVNSTTGVISGAFGLGYGGVKWVASKGYSAGEVVVDTTKNIVGKVPVAALKRKDKKE</sequence>
<evidence type="ECO:0000313" key="3">
    <source>
        <dbReference type="EnsemblMetazoa" id="HelroP183761"/>
    </source>
</evidence>
<feature type="region of interest" description="Disordered" evidence="1">
    <location>
        <begin position="1"/>
        <end position="68"/>
    </location>
</feature>
<dbReference type="AlphaFoldDB" id="T1FK60"/>
<dbReference type="HOGENOM" id="CLU_1898486_0_0_1"/>
<name>T1FK60_HELRO</name>
<gene>
    <name evidence="3" type="primary">20209209</name>
    <name evidence="2" type="ORF">HELRODRAFT_183761</name>
</gene>
<dbReference type="RefSeq" id="XP_009011592.1">
    <property type="nucleotide sequence ID" value="XM_009013344.1"/>
</dbReference>
<organism evidence="3 4">
    <name type="scientific">Helobdella robusta</name>
    <name type="common">Californian leech</name>
    <dbReference type="NCBI Taxonomy" id="6412"/>
    <lineage>
        <taxon>Eukaryota</taxon>
        <taxon>Metazoa</taxon>
        <taxon>Spiralia</taxon>
        <taxon>Lophotrochozoa</taxon>
        <taxon>Annelida</taxon>
        <taxon>Clitellata</taxon>
        <taxon>Hirudinea</taxon>
        <taxon>Rhynchobdellida</taxon>
        <taxon>Glossiphoniidae</taxon>
        <taxon>Helobdella</taxon>
    </lineage>
</organism>